<evidence type="ECO:0000313" key="7">
    <source>
        <dbReference type="EMBL" id="KAI7733968.1"/>
    </source>
</evidence>
<dbReference type="Proteomes" id="UP001206925">
    <property type="component" value="Unassembled WGS sequence"/>
</dbReference>
<keyword evidence="4" id="KW-1133">Transmembrane helix</keyword>
<dbReference type="EMBL" id="JAMZMK010009872">
    <property type="protein sequence ID" value="KAI7733968.1"/>
    <property type="molecule type" value="Genomic_DNA"/>
</dbReference>
<organism evidence="7 8">
    <name type="scientific">Ambrosia artemisiifolia</name>
    <name type="common">Common ragweed</name>
    <dbReference type="NCBI Taxonomy" id="4212"/>
    <lineage>
        <taxon>Eukaryota</taxon>
        <taxon>Viridiplantae</taxon>
        <taxon>Streptophyta</taxon>
        <taxon>Embryophyta</taxon>
        <taxon>Tracheophyta</taxon>
        <taxon>Spermatophyta</taxon>
        <taxon>Magnoliopsida</taxon>
        <taxon>eudicotyledons</taxon>
        <taxon>Gunneridae</taxon>
        <taxon>Pentapetalae</taxon>
        <taxon>asterids</taxon>
        <taxon>campanulids</taxon>
        <taxon>Asterales</taxon>
        <taxon>Asteraceae</taxon>
        <taxon>Asteroideae</taxon>
        <taxon>Heliantheae alliance</taxon>
        <taxon>Heliantheae</taxon>
        <taxon>Ambrosia</taxon>
    </lineage>
</organism>
<dbReference type="GO" id="GO:0016020">
    <property type="term" value="C:membrane"/>
    <property type="evidence" value="ECO:0007669"/>
    <property type="project" value="UniProtKB-SubCell"/>
</dbReference>
<dbReference type="InterPro" id="IPR032675">
    <property type="entry name" value="LRR_dom_sf"/>
</dbReference>
<dbReference type="SUPFAM" id="SSF52058">
    <property type="entry name" value="L domain-like"/>
    <property type="match status" value="1"/>
</dbReference>
<evidence type="ECO:0000256" key="5">
    <source>
        <dbReference type="ARBA" id="ARBA00023136"/>
    </source>
</evidence>
<dbReference type="InterPro" id="IPR046956">
    <property type="entry name" value="RLP23-like"/>
</dbReference>
<gene>
    <name evidence="7" type="ORF">M8C21_029106</name>
</gene>
<feature type="non-terminal residue" evidence="7">
    <location>
        <position position="375"/>
    </location>
</feature>
<reference evidence="7" key="1">
    <citation type="submission" date="2022-06" db="EMBL/GenBank/DDBJ databases">
        <title>Uncovering the hologenomic basis of an extraordinary plant invasion.</title>
        <authorList>
            <person name="Bieker V.C."/>
            <person name="Martin M.D."/>
            <person name="Gilbert T."/>
            <person name="Hodgins K."/>
            <person name="Battlay P."/>
            <person name="Petersen B."/>
            <person name="Wilson J."/>
        </authorList>
    </citation>
    <scope>NUCLEOTIDE SEQUENCE</scope>
    <source>
        <strain evidence="7">AA19_3_7</strain>
        <tissue evidence="7">Leaf</tissue>
    </source>
</reference>
<dbReference type="PANTHER" id="PTHR48061:SF2">
    <property type="entry name" value="RECEPTOR LIKE PROTEIN 30-LIKE"/>
    <property type="match status" value="1"/>
</dbReference>
<keyword evidence="3" id="KW-0732">Signal</keyword>
<keyword evidence="6" id="KW-0325">Glycoprotein</keyword>
<comment type="subcellular location">
    <subcellularLocation>
        <location evidence="1">Membrane</location>
        <topology evidence="1">Single-pass type I membrane protein</topology>
    </subcellularLocation>
</comment>
<protein>
    <submittedName>
        <fullName evidence="7">Uncharacterized protein</fullName>
    </submittedName>
</protein>
<dbReference type="InterPro" id="IPR001611">
    <property type="entry name" value="Leu-rich_rpt"/>
</dbReference>
<proteinExistence type="predicted"/>
<evidence type="ECO:0000256" key="1">
    <source>
        <dbReference type="ARBA" id="ARBA00004479"/>
    </source>
</evidence>
<keyword evidence="8" id="KW-1185">Reference proteome</keyword>
<evidence type="ECO:0000256" key="4">
    <source>
        <dbReference type="ARBA" id="ARBA00022989"/>
    </source>
</evidence>
<evidence type="ECO:0000256" key="3">
    <source>
        <dbReference type="ARBA" id="ARBA00022729"/>
    </source>
</evidence>
<comment type="caution">
    <text evidence="7">The sequence shown here is derived from an EMBL/GenBank/DDBJ whole genome shotgun (WGS) entry which is preliminary data.</text>
</comment>
<dbReference type="AlphaFoldDB" id="A0AAD5C222"/>
<evidence type="ECO:0000256" key="2">
    <source>
        <dbReference type="ARBA" id="ARBA00022692"/>
    </source>
</evidence>
<accession>A0AAD5C222</accession>
<evidence type="ECO:0000313" key="8">
    <source>
        <dbReference type="Proteomes" id="UP001206925"/>
    </source>
</evidence>
<dbReference type="Pfam" id="PF00560">
    <property type="entry name" value="LRR_1"/>
    <property type="match status" value="3"/>
</dbReference>
<dbReference type="Gene3D" id="3.80.10.10">
    <property type="entry name" value="Ribonuclease Inhibitor"/>
    <property type="match status" value="1"/>
</dbReference>
<keyword evidence="2" id="KW-0812">Transmembrane</keyword>
<keyword evidence="5" id="KW-0472">Membrane</keyword>
<dbReference type="PANTHER" id="PTHR48061">
    <property type="entry name" value="LEUCINE-RICH REPEAT RECEPTOR PROTEIN KINASE EMS1-LIKE-RELATED"/>
    <property type="match status" value="1"/>
</dbReference>
<evidence type="ECO:0000256" key="6">
    <source>
        <dbReference type="ARBA" id="ARBA00023180"/>
    </source>
</evidence>
<name>A0AAD5C222_AMBAR</name>
<sequence length="375" mass="41984">LLYLDNNQLTGQIDVLDNGPSLQTFQRLTNLTNIDLSHNNFRGYWELDALLSSLPNLDILILSYSGISVTTSNARRYVNLGLEVLSLASCSFKVFSVSNRAMTYLAQLDLSSNEIHGHIPEWIGKIGRNQLSILNLANNSLTSSIPNVYKDWSELEGFILNANQLEGKVPISLNKYQCLKVTDLGNYQLSETFPSWLGDLPNLQVLVLKSNNFRGASVTSSKVEFLFQRLQVLDLSHNGFVGQLPTNYFQNFNAMKNVVGVNSKPKYVDIGVDYTIVDLSDNKFLGEIPNITGYLKSLKRAAFHKEDSSTHLMNIHLVGIQNSVGIHCPKSVVSTYRNHNLKVMEMGRMRMIHMESRGDGIWVKNFGCSWSTGPS</sequence>